<protein>
    <submittedName>
        <fullName evidence="5">MarR family transcriptional regulator</fullName>
    </submittedName>
</protein>
<dbReference type="AlphaFoldDB" id="A0A5B7SZD9"/>
<accession>A0A5B7SZD9</accession>
<dbReference type="STRING" id="1423818.FC88_GL000069"/>
<evidence type="ECO:0000259" key="4">
    <source>
        <dbReference type="PROSITE" id="PS50995"/>
    </source>
</evidence>
<dbReference type="Gene3D" id="1.10.10.10">
    <property type="entry name" value="Winged helix-like DNA-binding domain superfamily/Winged helix DNA-binding domain"/>
    <property type="match status" value="1"/>
</dbReference>
<dbReference type="SUPFAM" id="SSF46785">
    <property type="entry name" value="Winged helix' DNA-binding domain"/>
    <property type="match status" value="1"/>
</dbReference>
<dbReference type="PROSITE" id="PS50995">
    <property type="entry name" value="HTH_MARR_2"/>
    <property type="match status" value="1"/>
</dbReference>
<keyword evidence="2" id="KW-0238">DNA-binding</keyword>
<evidence type="ECO:0000313" key="6">
    <source>
        <dbReference type="Proteomes" id="UP000310673"/>
    </source>
</evidence>
<dbReference type="PANTHER" id="PTHR33164:SF43">
    <property type="entry name" value="HTH-TYPE TRANSCRIPTIONAL REPRESSOR YETL"/>
    <property type="match status" value="1"/>
</dbReference>
<dbReference type="GO" id="GO:0006950">
    <property type="term" value="P:response to stress"/>
    <property type="evidence" value="ECO:0007669"/>
    <property type="project" value="TreeGrafter"/>
</dbReference>
<keyword evidence="3" id="KW-0804">Transcription</keyword>
<feature type="domain" description="HTH marR-type" evidence="4">
    <location>
        <begin position="1"/>
        <end position="138"/>
    </location>
</feature>
<gene>
    <name evidence="5" type="ORF">FG051_00255</name>
</gene>
<dbReference type="Pfam" id="PF01047">
    <property type="entry name" value="MarR"/>
    <property type="match status" value="1"/>
</dbReference>
<dbReference type="SMART" id="SM00347">
    <property type="entry name" value="HTH_MARR"/>
    <property type="match status" value="1"/>
</dbReference>
<dbReference type="InterPro" id="IPR023187">
    <property type="entry name" value="Tscrpt_reg_MarR-type_CS"/>
</dbReference>
<sequence>MTDLVNQGKTAGKIIEFEMLQNIAEDDNKHESDYKMLFQGQGKILLALIDSDNLSQKELVERIDMTPQSTAEFVRKLEKRGLVTRKKSSSDKRVTVVSLTDKGRLEIQKRTRSIPEYLRVLDDEELEQFNKILDKINNQMYLDIKEADPSLQNRYHQFMLNHVLNKVHPD</sequence>
<dbReference type="PRINTS" id="PR00598">
    <property type="entry name" value="HTHMARR"/>
</dbReference>
<dbReference type="InterPro" id="IPR000835">
    <property type="entry name" value="HTH_MarR-typ"/>
</dbReference>
<dbReference type="EMBL" id="CP040736">
    <property type="protein sequence ID" value="QCX23629.1"/>
    <property type="molecule type" value="Genomic_DNA"/>
</dbReference>
<dbReference type="KEGG" id="lft:FG051_00255"/>
<reference evidence="5 6" key="1">
    <citation type="submission" date="2019-05" db="EMBL/GenBank/DDBJ databases">
        <title>Genome Sequence of Lactobacillus futsaii Y97, a Potential Probiotic Strain Isolated from the Futsai of Taiwan.</title>
        <authorList>
            <person name="Du X."/>
        </authorList>
    </citation>
    <scope>NUCLEOTIDE SEQUENCE [LARGE SCALE GENOMIC DNA]</scope>
    <source>
        <strain evidence="5 6">Y97</strain>
    </source>
</reference>
<dbReference type="InterPro" id="IPR036390">
    <property type="entry name" value="WH_DNA-bd_sf"/>
</dbReference>
<dbReference type="InterPro" id="IPR039422">
    <property type="entry name" value="MarR/SlyA-like"/>
</dbReference>
<dbReference type="PROSITE" id="PS01117">
    <property type="entry name" value="HTH_MARR_1"/>
    <property type="match status" value="1"/>
</dbReference>
<dbReference type="RefSeq" id="WP_057811945.1">
    <property type="nucleotide sequence ID" value="NZ_CP040736.1"/>
</dbReference>
<organism evidence="5 6">
    <name type="scientific">Companilactobacillus futsaii</name>
    <dbReference type="NCBI Taxonomy" id="938155"/>
    <lineage>
        <taxon>Bacteria</taxon>
        <taxon>Bacillati</taxon>
        <taxon>Bacillota</taxon>
        <taxon>Bacilli</taxon>
        <taxon>Lactobacillales</taxon>
        <taxon>Lactobacillaceae</taxon>
        <taxon>Companilactobacillus</taxon>
    </lineage>
</organism>
<dbReference type="GO" id="GO:0003677">
    <property type="term" value="F:DNA binding"/>
    <property type="evidence" value="ECO:0007669"/>
    <property type="project" value="UniProtKB-KW"/>
</dbReference>
<dbReference type="InterPro" id="IPR011991">
    <property type="entry name" value="ArsR-like_HTH"/>
</dbReference>
<dbReference type="Proteomes" id="UP000310673">
    <property type="component" value="Chromosome"/>
</dbReference>
<keyword evidence="1" id="KW-0805">Transcription regulation</keyword>
<dbReference type="GO" id="GO:0003700">
    <property type="term" value="F:DNA-binding transcription factor activity"/>
    <property type="evidence" value="ECO:0007669"/>
    <property type="project" value="InterPro"/>
</dbReference>
<dbReference type="CDD" id="cd00090">
    <property type="entry name" value="HTH_ARSR"/>
    <property type="match status" value="1"/>
</dbReference>
<evidence type="ECO:0000256" key="2">
    <source>
        <dbReference type="ARBA" id="ARBA00023125"/>
    </source>
</evidence>
<dbReference type="PANTHER" id="PTHR33164">
    <property type="entry name" value="TRANSCRIPTIONAL REGULATOR, MARR FAMILY"/>
    <property type="match status" value="1"/>
</dbReference>
<evidence type="ECO:0000313" key="5">
    <source>
        <dbReference type="EMBL" id="QCX23629.1"/>
    </source>
</evidence>
<proteinExistence type="predicted"/>
<evidence type="ECO:0000256" key="3">
    <source>
        <dbReference type="ARBA" id="ARBA00023163"/>
    </source>
</evidence>
<name>A0A5B7SZD9_9LACO</name>
<dbReference type="InterPro" id="IPR036388">
    <property type="entry name" value="WH-like_DNA-bd_sf"/>
</dbReference>
<evidence type="ECO:0000256" key="1">
    <source>
        <dbReference type="ARBA" id="ARBA00023015"/>
    </source>
</evidence>